<dbReference type="Pfam" id="PF17104">
    <property type="entry name" value="YBL010C_LAA2"/>
    <property type="match status" value="1"/>
</dbReference>
<dbReference type="RefSeq" id="XP_052942996.1">
    <property type="nucleotide sequence ID" value="XM_053090481.1"/>
</dbReference>
<dbReference type="GeneID" id="77729686"/>
<keyword evidence="3" id="KW-1185">Reference proteome</keyword>
<feature type="compositionally biased region" description="Acidic residues" evidence="1">
    <location>
        <begin position="102"/>
        <end position="122"/>
    </location>
</feature>
<dbReference type="AlphaFoldDB" id="A0AA38H641"/>
<feature type="compositionally biased region" description="Gly residues" evidence="1">
    <location>
        <begin position="92"/>
        <end position="101"/>
    </location>
</feature>
<sequence>MDADPWADAPVASSSTSQPISKRTSLQAVGNLEPISLEPEQGDDFAGGFASASQSLEDPYASTADPLVSGGAEDNFGDDFDDFDAAPVAGPSSGGAAGANGDGEDAFGDFGDFEEGDFDAGEAETNQQEVPVPSVAPIPEERLPALSLHPFPSAPSLIAQFTSLLSPLLDPTSPLFTDEPPRLASSSRQILPTETARDAYIQLASPPQLKPLDWTRSRVRREHLIHMSIPVNLDEVDSHLLTRLPALTISTNFADLRAPRKRHSEEVQGVGVDGGKGKARETESMPVSAAPKDGAEGKYGLGVRPELDMQKAEELCGIEEDQISILSPAALAKIQADLVQSSAQASALLAHLLQLKDAQSHDAATYNGMISNLITNAANARSAQQAGSGGVFRRSSVRRPVSVMAGGANGSGSATPRTGSPALR</sequence>
<evidence type="ECO:0000313" key="3">
    <source>
        <dbReference type="Proteomes" id="UP001164286"/>
    </source>
</evidence>
<proteinExistence type="predicted"/>
<name>A0AA38H641_9TREE</name>
<dbReference type="PANTHER" id="PTHR38698:SF1">
    <property type="entry name" value="FUNGAL PROTEIN"/>
    <property type="match status" value="1"/>
</dbReference>
<comment type="caution">
    <text evidence="2">The sequence shown here is derived from an EMBL/GenBank/DDBJ whole genome shotgun (WGS) entry which is preliminary data.</text>
</comment>
<accession>A0AA38H641</accession>
<gene>
    <name evidence="2" type="ORF">MKK02DRAFT_39199</name>
</gene>
<feature type="compositionally biased region" description="Polar residues" evidence="1">
    <location>
        <begin position="12"/>
        <end position="28"/>
    </location>
</feature>
<evidence type="ECO:0000256" key="1">
    <source>
        <dbReference type="SAM" id="MobiDB-lite"/>
    </source>
</evidence>
<protein>
    <submittedName>
        <fullName evidence="2">Uncharacterized protein</fullName>
    </submittedName>
</protein>
<feature type="region of interest" description="Disordered" evidence="1">
    <location>
        <begin position="403"/>
        <end position="424"/>
    </location>
</feature>
<organism evidence="2 3">
    <name type="scientific">Dioszegia hungarica</name>
    <dbReference type="NCBI Taxonomy" id="4972"/>
    <lineage>
        <taxon>Eukaryota</taxon>
        <taxon>Fungi</taxon>
        <taxon>Dikarya</taxon>
        <taxon>Basidiomycota</taxon>
        <taxon>Agaricomycotina</taxon>
        <taxon>Tremellomycetes</taxon>
        <taxon>Tremellales</taxon>
        <taxon>Bulleribasidiaceae</taxon>
        <taxon>Dioszegia</taxon>
    </lineage>
</organism>
<dbReference type="EMBL" id="JAKWFO010000011">
    <property type="protein sequence ID" value="KAI9633219.1"/>
    <property type="molecule type" value="Genomic_DNA"/>
</dbReference>
<dbReference type="InterPro" id="IPR031355">
    <property type="entry name" value="YBL010C/LAA2-like"/>
</dbReference>
<feature type="compositionally biased region" description="Acidic residues" evidence="1">
    <location>
        <begin position="75"/>
        <end position="84"/>
    </location>
</feature>
<feature type="region of interest" description="Disordered" evidence="1">
    <location>
        <begin position="260"/>
        <end position="297"/>
    </location>
</feature>
<evidence type="ECO:0000313" key="2">
    <source>
        <dbReference type="EMBL" id="KAI9633219.1"/>
    </source>
</evidence>
<dbReference type="Proteomes" id="UP001164286">
    <property type="component" value="Unassembled WGS sequence"/>
</dbReference>
<reference evidence="2" key="1">
    <citation type="journal article" date="2022" name="G3 (Bethesda)">
        <title>High quality genome of the basidiomycete yeast Dioszegia hungarica PDD-24b-2 isolated from cloud water.</title>
        <authorList>
            <person name="Jarrige D."/>
            <person name="Haridas S."/>
            <person name="Bleykasten-Grosshans C."/>
            <person name="Joly M."/>
            <person name="Nadalig T."/>
            <person name="Sancelme M."/>
            <person name="Vuilleumier S."/>
            <person name="Grigoriev I.V."/>
            <person name="Amato P."/>
            <person name="Bringel F."/>
        </authorList>
    </citation>
    <scope>NUCLEOTIDE SEQUENCE</scope>
    <source>
        <strain evidence="2">PDD-24b-2</strain>
    </source>
</reference>
<feature type="region of interest" description="Disordered" evidence="1">
    <location>
        <begin position="1"/>
        <end position="130"/>
    </location>
</feature>
<dbReference type="PANTHER" id="PTHR38698">
    <property type="entry name" value="EXPRESSED PROTEIN"/>
    <property type="match status" value="1"/>
</dbReference>